<dbReference type="STRING" id="1121325.SAMN04515677_11467"/>
<proteinExistence type="predicted"/>
<name>A0A1G9U2Q1_9FIRM</name>
<evidence type="ECO:0000313" key="2">
    <source>
        <dbReference type="Proteomes" id="UP000199068"/>
    </source>
</evidence>
<gene>
    <name evidence="1" type="ORF">SAMN04515677_11467</name>
</gene>
<reference evidence="1 2" key="1">
    <citation type="submission" date="2016-10" db="EMBL/GenBank/DDBJ databases">
        <authorList>
            <person name="de Groot N.N."/>
        </authorList>
    </citation>
    <scope>NUCLEOTIDE SEQUENCE [LARGE SCALE GENOMIC DNA]</scope>
    <source>
        <strain evidence="1 2">DSM 797</strain>
    </source>
</reference>
<accession>A0A1G9U2Q1</accession>
<organism evidence="1 2">
    <name type="scientific">Romboutsia lituseburensis DSM 797</name>
    <dbReference type="NCBI Taxonomy" id="1121325"/>
    <lineage>
        <taxon>Bacteria</taxon>
        <taxon>Bacillati</taxon>
        <taxon>Bacillota</taxon>
        <taxon>Clostridia</taxon>
        <taxon>Peptostreptococcales</taxon>
        <taxon>Peptostreptococcaceae</taxon>
        <taxon>Romboutsia</taxon>
    </lineage>
</organism>
<dbReference type="AlphaFoldDB" id="A0A1G9U2Q1"/>
<dbReference type="Proteomes" id="UP000199068">
    <property type="component" value="Unassembled WGS sequence"/>
</dbReference>
<sequence>MNNDFLTLEECEVNPPVWSDEKREAEGSVALAKQSKKIKTTITDMDIQTTSILAVEINKLRFEIDERFPWITIYEWNEANLTRIDEIDEDFTIEIQTLEQLKVAALNWYFDNVEVVGNL</sequence>
<keyword evidence="2" id="KW-1185">Reference proteome</keyword>
<dbReference type="EMBL" id="FNGW01000014">
    <property type="protein sequence ID" value="SDM54310.1"/>
    <property type="molecule type" value="Genomic_DNA"/>
</dbReference>
<dbReference type="RefSeq" id="WP_092727747.1">
    <property type="nucleotide sequence ID" value="NZ_FNGW01000014.1"/>
</dbReference>
<protein>
    <submittedName>
        <fullName evidence="1">Uncharacterized protein</fullName>
    </submittedName>
</protein>
<evidence type="ECO:0000313" key="1">
    <source>
        <dbReference type="EMBL" id="SDM54310.1"/>
    </source>
</evidence>